<evidence type="ECO:0000313" key="1">
    <source>
        <dbReference type="EMBL" id="KAJ8616536.1"/>
    </source>
</evidence>
<name>A0ACC2K672_PERAE</name>
<gene>
    <name evidence="1" type="ORF">MRB53_035908</name>
</gene>
<sequence>MFSFSLSPSPSIPKHCYSSSTSLVLLFLSCSLSCSSSTSTHVKKNLSLLLQGPLSPPHLLQIHARVLRFGVDQDNLIATRLIGRHSTRLALRVFGLLRNPNIFPFNATIRILAETGLFPHAFSLFKTLKLRSLSPNDFTLSFLLKACCQSKDAYHVHQTHTHIVKLGFDQDPVVCNALLAVYAKGVRDLLSARKLLEEMPEGNLSSWTSLIAGYAQLGQSEDALLLFLQMIKENLRPLDDTMVSVLSACSNLKPQEFERWESLLLEFRIDGQYGYCRDAISTVLIYLYGKKGEIEKSRGVFDTIIEKSVLSWNAMIGGYVQNGYPIEALSLFRIMVADSNPKPNHVTMVSVLSACAQVGDLDLGRWVHEYMKVKGCKGVLECNAFLATAFIDMYSKCGSLGRAKEVFDRMSTKDAVSFNAMIMGLAINGEGERSLELFYKMEEFGVPPNDGTFVGVLCACTHSGLVVKGRALFANMKMHYLVTPKLEHYACYIDLLARAGNVEEALEVVRTMPVQPNGLIWGALLGACLVHSRADLAPYVARKLVNADPTNSAGYVMLSNAYAFDKRWSKIGELRGLMKVSKVRKQPGCSWISVDGVVHEFLVGSKSHPQVQIIYQTLDELFKVLRSVGHYGAAL</sequence>
<keyword evidence="2" id="KW-1185">Reference proteome</keyword>
<organism evidence="1 2">
    <name type="scientific">Persea americana</name>
    <name type="common">Avocado</name>
    <dbReference type="NCBI Taxonomy" id="3435"/>
    <lineage>
        <taxon>Eukaryota</taxon>
        <taxon>Viridiplantae</taxon>
        <taxon>Streptophyta</taxon>
        <taxon>Embryophyta</taxon>
        <taxon>Tracheophyta</taxon>
        <taxon>Spermatophyta</taxon>
        <taxon>Magnoliopsida</taxon>
        <taxon>Magnoliidae</taxon>
        <taxon>Laurales</taxon>
        <taxon>Lauraceae</taxon>
        <taxon>Persea</taxon>
    </lineage>
</organism>
<proteinExistence type="predicted"/>
<comment type="caution">
    <text evidence="1">The sequence shown here is derived from an EMBL/GenBank/DDBJ whole genome shotgun (WGS) entry which is preliminary data.</text>
</comment>
<accession>A0ACC2K672</accession>
<reference evidence="1 2" key="1">
    <citation type="journal article" date="2022" name="Hortic Res">
        <title>A haplotype resolved chromosomal level avocado genome allows analysis of novel avocado genes.</title>
        <authorList>
            <person name="Nath O."/>
            <person name="Fletcher S.J."/>
            <person name="Hayward A."/>
            <person name="Shaw L.M."/>
            <person name="Masouleh A.K."/>
            <person name="Furtado A."/>
            <person name="Henry R.J."/>
            <person name="Mitter N."/>
        </authorList>
    </citation>
    <scope>NUCLEOTIDE SEQUENCE [LARGE SCALE GENOMIC DNA]</scope>
    <source>
        <strain evidence="2">cv. Hass</strain>
    </source>
</reference>
<dbReference type="EMBL" id="CM056820">
    <property type="protein sequence ID" value="KAJ8616536.1"/>
    <property type="molecule type" value="Genomic_DNA"/>
</dbReference>
<dbReference type="Proteomes" id="UP001234297">
    <property type="component" value="Chromosome 12"/>
</dbReference>
<evidence type="ECO:0000313" key="2">
    <source>
        <dbReference type="Proteomes" id="UP001234297"/>
    </source>
</evidence>
<protein>
    <submittedName>
        <fullName evidence="1">Uncharacterized protein</fullName>
    </submittedName>
</protein>